<feature type="compositionally biased region" description="Polar residues" evidence="1">
    <location>
        <begin position="88"/>
        <end position="98"/>
    </location>
</feature>
<organism evidence="2 3">
    <name type="scientific">Marasmius tenuissimus</name>
    <dbReference type="NCBI Taxonomy" id="585030"/>
    <lineage>
        <taxon>Eukaryota</taxon>
        <taxon>Fungi</taxon>
        <taxon>Dikarya</taxon>
        <taxon>Basidiomycota</taxon>
        <taxon>Agaricomycotina</taxon>
        <taxon>Agaricomycetes</taxon>
        <taxon>Agaricomycetidae</taxon>
        <taxon>Agaricales</taxon>
        <taxon>Marasmiineae</taxon>
        <taxon>Marasmiaceae</taxon>
        <taxon>Marasmius</taxon>
    </lineage>
</organism>
<comment type="caution">
    <text evidence="2">The sequence shown here is derived from an EMBL/GenBank/DDBJ whole genome shotgun (WGS) entry which is preliminary data.</text>
</comment>
<sequence length="98" mass="11042">MPQVLHHIESEALQSTVGNNPELVTFIKGKWKEVFPELKGKSKNKEMMQFDVRAEPQQYQSGVGKEALKVVARKTEEVGDTIEESSESRLSQEGTPQQ</sequence>
<dbReference type="Proteomes" id="UP001437256">
    <property type="component" value="Unassembled WGS sequence"/>
</dbReference>
<proteinExistence type="predicted"/>
<accession>A0ABR2ZEL3</accession>
<name>A0ABR2ZEL3_9AGAR</name>
<gene>
    <name evidence="2" type="ORF">AAF712_013562</name>
</gene>
<feature type="region of interest" description="Disordered" evidence="1">
    <location>
        <begin position="74"/>
        <end position="98"/>
    </location>
</feature>
<protein>
    <submittedName>
        <fullName evidence="2">Uncharacterized protein</fullName>
    </submittedName>
</protein>
<evidence type="ECO:0000313" key="2">
    <source>
        <dbReference type="EMBL" id="KAL0059659.1"/>
    </source>
</evidence>
<reference evidence="2 3" key="1">
    <citation type="submission" date="2024-05" db="EMBL/GenBank/DDBJ databases">
        <title>A draft genome resource for the thread blight pathogen Marasmius tenuissimus strain MS-2.</title>
        <authorList>
            <person name="Yulfo-Soto G.E."/>
            <person name="Baruah I.K."/>
            <person name="Amoako-Attah I."/>
            <person name="Bukari Y."/>
            <person name="Meinhardt L.W."/>
            <person name="Bailey B.A."/>
            <person name="Cohen S.P."/>
        </authorList>
    </citation>
    <scope>NUCLEOTIDE SEQUENCE [LARGE SCALE GENOMIC DNA]</scope>
    <source>
        <strain evidence="2 3">MS-2</strain>
    </source>
</reference>
<keyword evidence="3" id="KW-1185">Reference proteome</keyword>
<evidence type="ECO:0000256" key="1">
    <source>
        <dbReference type="SAM" id="MobiDB-lite"/>
    </source>
</evidence>
<dbReference type="EMBL" id="JBBXMP010000213">
    <property type="protein sequence ID" value="KAL0059659.1"/>
    <property type="molecule type" value="Genomic_DNA"/>
</dbReference>
<evidence type="ECO:0000313" key="3">
    <source>
        <dbReference type="Proteomes" id="UP001437256"/>
    </source>
</evidence>